<dbReference type="Gene3D" id="1.10.439.10">
    <property type="entry name" value="Penicillin Amidohydrolase, domain 1"/>
    <property type="match status" value="1"/>
</dbReference>
<evidence type="ECO:0000256" key="2">
    <source>
        <dbReference type="ARBA" id="ARBA00022801"/>
    </source>
</evidence>
<keyword evidence="2" id="KW-0378">Hydrolase</keyword>
<dbReference type="Gene3D" id="3.60.20.10">
    <property type="entry name" value="Glutamine Phosphoribosylpyrophosphate, subunit 1, domain 1"/>
    <property type="match status" value="2"/>
</dbReference>
<protein>
    <recommendedName>
        <fullName evidence="6">Penicillin amidase</fullName>
    </recommendedName>
</protein>
<dbReference type="RefSeq" id="WP_112769662.1">
    <property type="nucleotide sequence ID" value="NZ_CP063191.1"/>
</dbReference>
<accession>A0A364VB49</accession>
<dbReference type="InterPro" id="IPR043147">
    <property type="entry name" value="Penicillin_amidase_A-knob"/>
</dbReference>
<dbReference type="PANTHER" id="PTHR34218">
    <property type="entry name" value="PEPTIDASE S45 PENICILLIN AMIDASE"/>
    <property type="match status" value="1"/>
</dbReference>
<dbReference type="Pfam" id="PF01804">
    <property type="entry name" value="Penicil_amidase"/>
    <property type="match status" value="2"/>
</dbReference>
<evidence type="ECO:0000313" key="5">
    <source>
        <dbReference type="Proteomes" id="UP000251047"/>
    </source>
</evidence>
<gene>
    <name evidence="4" type="ORF">CWC39_06320</name>
</gene>
<dbReference type="InterPro" id="IPR029055">
    <property type="entry name" value="Ntn_hydrolases_N"/>
</dbReference>
<dbReference type="OrthoDB" id="9759796at2"/>
<dbReference type="EMBL" id="PHQP01000042">
    <property type="protein sequence ID" value="RAV33841.1"/>
    <property type="molecule type" value="Genomic_DNA"/>
</dbReference>
<organism evidence="4 5">
    <name type="scientific">Corynebacterium heidelbergense</name>
    <dbReference type="NCBI Taxonomy" id="2055947"/>
    <lineage>
        <taxon>Bacteria</taxon>
        <taxon>Bacillati</taxon>
        <taxon>Actinomycetota</taxon>
        <taxon>Actinomycetes</taxon>
        <taxon>Mycobacteriales</taxon>
        <taxon>Corynebacteriaceae</taxon>
        <taxon>Corynebacterium</taxon>
    </lineage>
</organism>
<reference evidence="4 5" key="1">
    <citation type="journal article" date="2018" name="Syst. Appl. Microbiol.">
        <title>Corynebacterium heidelbergense sp. nov., isolated from the preen glands of Egyptian geese (Alopochen aegyptiacus).</title>
        <authorList>
            <person name="Braun M.S."/>
            <person name="Wang E."/>
            <person name="Zimmermann S."/>
            <person name="Wink M."/>
        </authorList>
    </citation>
    <scope>NUCLEOTIDE SEQUENCE [LARGE SCALE GENOMIC DNA]</scope>
    <source>
        <strain evidence="4 5">DSM 104638</strain>
    </source>
</reference>
<comment type="caution">
    <text evidence="4">The sequence shown here is derived from an EMBL/GenBank/DDBJ whole genome shotgun (WGS) entry which is preliminary data.</text>
</comment>
<name>A0A364VB49_9CORY</name>
<dbReference type="InterPro" id="IPR023343">
    <property type="entry name" value="Penicillin_amidase_dom1"/>
</dbReference>
<evidence type="ECO:0000313" key="4">
    <source>
        <dbReference type="EMBL" id="RAV33841.1"/>
    </source>
</evidence>
<dbReference type="Gene3D" id="1.10.1400.10">
    <property type="match status" value="1"/>
</dbReference>
<dbReference type="AlphaFoldDB" id="A0A364VB49"/>
<dbReference type="Proteomes" id="UP000251047">
    <property type="component" value="Unassembled WGS sequence"/>
</dbReference>
<evidence type="ECO:0008006" key="6">
    <source>
        <dbReference type="Google" id="ProtNLM"/>
    </source>
</evidence>
<keyword evidence="3" id="KW-0865">Zymogen</keyword>
<dbReference type="SUPFAM" id="SSF56235">
    <property type="entry name" value="N-terminal nucleophile aminohydrolases (Ntn hydrolases)"/>
    <property type="match status" value="1"/>
</dbReference>
<comment type="similarity">
    <text evidence="1">Belongs to the peptidase S45 family.</text>
</comment>
<dbReference type="InterPro" id="IPR002692">
    <property type="entry name" value="S45"/>
</dbReference>
<dbReference type="PANTHER" id="PTHR34218:SF4">
    <property type="entry name" value="ACYL-HOMOSERINE LACTONE ACYLASE QUIP"/>
    <property type="match status" value="1"/>
</dbReference>
<sequence>MQRSRGYVVNVSGGPAITSITRSPDGIPTISADSITDLAHGQGTATATDRSQQLIADHRRLCAASGEPLDRLVGRVGLRLSARRCFERATPAARDFCAAYADGVNGILARVPDTSRWEPWDPIGMMLLSHLLFGAFPETLWRETVRATLGPEFLTAFSHEPAVSAGSNAWFIPSSWSSTGRPILCADPHRLLEPPGPYHQMRLRAPGINVDGLAFPGFPGVPHFGQTPTCAWVITNAMADSQPLVRLTGQAAAPDLPIVAWDGRGNPLGLGWSAQVTGDGGLQTSMDLLGAADTRNIIGAYSHWVDPVNDVLAADRSGRGVRFTAGRVLRLNSEKRAGPLSLHEFRQAGWERFPVRVLEAPEAAANERKPEEARLGYSYCPDQRARRIRELLRKHGSAPITPEAAASIAMDTYDEELHGLVGRLCNTSRQTPSSRSFHRYLSDWDGYFASDSVDAAAVAAWRHALVDLLCELPILKRLQTGSKNLRTLCDPLFEPWLNPRVRVGLSLPSILTSHALFGFDVRAITHRAAELAAQRFGGETWGQLHGLGGDTQTILAAGSLPGVTDRCLRVPVARVLWDIGNPNGSSWVVPERGQEPLWERGESIPVRHYERSYVNA</sequence>
<dbReference type="Gene3D" id="2.30.120.10">
    <property type="match status" value="1"/>
</dbReference>
<dbReference type="InterPro" id="IPR043146">
    <property type="entry name" value="Penicillin_amidase_N_B-knob"/>
</dbReference>
<dbReference type="GO" id="GO:0016811">
    <property type="term" value="F:hydrolase activity, acting on carbon-nitrogen (but not peptide) bonds, in linear amides"/>
    <property type="evidence" value="ECO:0007669"/>
    <property type="project" value="InterPro"/>
</dbReference>
<dbReference type="GO" id="GO:0017000">
    <property type="term" value="P:antibiotic biosynthetic process"/>
    <property type="evidence" value="ECO:0007669"/>
    <property type="project" value="InterPro"/>
</dbReference>
<evidence type="ECO:0000256" key="3">
    <source>
        <dbReference type="ARBA" id="ARBA00023145"/>
    </source>
</evidence>
<proteinExistence type="inferred from homology"/>
<evidence type="ECO:0000256" key="1">
    <source>
        <dbReference type="ARBA" id="ARBA00006586"/>
    </source>
</evidence>